<proteinExistence type="predicted"/>
<evidence type="ECO:0008006" key="10">
    <source>
        <dbReference type="Google" id="ProtNLM"/>
    </source>
</evidence>
<dbReference type="CDD" id="cd02440">
    <property type="entry name" value="AdoMet_MTases"/>
    <property type="match status" value="1"/>
</dbReference>
<dbReference type="InterPro" id="IPR025799">
    <property type="entry name" value="Arg_MeTrfase"/>
</dbReference>
<dbReference type="EMBL" id="BRYB01001314">
    <property type="protein sequence ID" value="GMI23014.1"/>
    <property type="molecule type" value="Genomic_DNA"/>
</dbReference>
<dbReference type="Gene3D" id="2.70.160.11">
    <property type="entry name" value="Hnrnp arginine n-methyltransferase1"/>
    <property type="match status" value="1"/>
</dbReference>
<feature type="domain" description="Protein arginine N-methyltransferase" evidence="7">
    <location>
        <begin position="348"/>
        <end position="520"/>
    </location>
</feature>
<evidence type="ECO:0000313" key="8">
    <source>
        <dbReference type="EMBL" id="GMI23014.1"/>
    </source>
</evidence>
<feature type="compositionally biased region" description="Low complexity" evidence="5">
    <location>
        <begin position="16"/>
        <end position="34"/>
    </location>
</feature>
<keyword evidence="9" id="KW-1185">Reference proteome</keyword>
<reference evidence="8 9" key="1">
    <citation type="journal article" date="2023" name="Commun. Biol.">
        <title>Genome analysis of Parmales, the sister group of diatoms, reveals the evolutionary specialization of diatoms from phago-mixotrophs to photoautotrophs.</title>
        <authorList>
            <person name="Ban H."/>
            <person name="Sato S."/>
            <person name="Yoshikawa S."/>
            <person name="Yamada K."/>
            <person name="Nakamura Y."/>
            <person name="Ichinomiya M."/>
            <person name="Sato N."/>
            <person name="Blanc-Mathieu R."/>
            <person name="Endo H."/>
            <person name="Kuwata A."/>
            <person name="Ogata H."/>
        </authorList>
    </citation>
    <scope>NUCLEOTIDE SEQUENCE [LARGE SCALE GENOMIC DNA]</scope>
</reference>
<dbReference type="PROSITE" id="PS51678">
    <property type="entry name" value="SAM_MT_PRMT"/>
    <property type="match status" value="1"/>
</dbReference>
<keyword evidence="3 4" id="KW-0949">S-adenosyl-L-methionine</keyword>
<dbReference type="PANTHER" id="PTHR11006:SF53">
    <property type="entry name" value="PROTEIN ARGININE N-METHYLTRANSFERASE 3"/>
    <property type="match status" value="1"/>
</dbReference>
<evidence type="ECO:0000256" key="1">
    <source>
        <dbReference type="ARBA" id="ARBA00022603"/>
    </source>
</evidence>
<name>A0ABQ6MBD0_9STRA</name>
<dbReference type="InterPro" id="IPR041698">
    <property type="entry name" value="Methyltransf_25"/>
</dbReference>
<dbReference type="InterPro" id="IPR029063">
    <property type="entry name" value="SAM-dependent_MTases_sf"/>
</dbReference>
<organism evidence="8 9">
    <name type="scientific">Tetraparma gracilis</name>
    <dbReference type="NCBI Taxonomy" id="2962635"/>
    <lineage>
        <taxon>Eukaryota</taxon>
        <taxon>Sar</taxon>
        <taxon>Stramenopiles</taxon>
        <taxon>Ochrophyta</taxon>
        <taxon>Bolidophyceae</taxon>
        <taxon>Parmales</taxon>
        <taxon>Triparmaceae</taxon>
        <taxon>Tetraparma</taxon>
    </lineage>
</organism>
<evidence type="ECO:0000256" key="4">
    <source>
        <dbReference type="PROSITE-ProRule" id="PRU01015"/>
    </source>
</evidence>
<dbReference type="Gene3D" id="3.40.50.150">
    <property type="entry name" value="Vaccinia Virus protein VP39"/>
    <property type="match status" value="1"/>
</dbReference>
<gene>
    <name evidence="8" type="ORF">TeGR_g10666</name>
</gene>
<dbReference type="SUPFAM" id="SSF53335">
    <property type="entry name" value="S-adenosyl-L-methionine-dependent methyltransferases"/>
    <property type="match status" value="1"/>
</dbReference>
<dbReference type="Pfam" id="PF13649">
    <property type="entry name" value="Methyltransf_25"/>
    <property type="match status" value="1"/>
</dbReference>
<evidence type="ECO:0000313" key="9">
    <source>
        <dbReference type="Proteomes" id="UP001165060"/>
    </source>
</evidence>
<evidence type="ECO:0000256" key="3">
    <source>
        <dbReference type="ARBA" id="ARBA00022691"/>
    </source>
</evidence>
<feature type="compositionally biased region" description="Acidic residues" evidence="5">
    <location>
        <begin position="1"/>
        <end position="14"/>
    </location>
</feature>
<sequence length="547" mass="59937">MSDSEDWSSDDDCEALPTSFPSLSNPPTSSPTLAASLSLDASRGLDLLPLVASLARETEVAPTFHTLIRLVNCLRSGVPSNSLLAPRAIAADEAADCPDAPAYPAGFPPGHCYTFLHPCYYRPERADDAYLQSIDELLELLGAAEPDEEAQPVSGESGEVKELREKLAAAAKLVEALSSSDPPPPPTSSGVVVAEPAQDNDSYYFDSYGHYGIHETMLKDAVRTGSYCDSIKKNRGYFEGKAWLDVGCGTGVLSFFASRYGGARVVYGVDDSNMINMARKIMDVNGVTKEEVVLMRGKMEDLELPEKVDVIVSEWMGYGLLYETMLPSVLSARDRFLAPGGTMWPNKCNMLIEGVEDKRLDFWDDVYGIDMSVMKAEALKSLCGDAKVEAVDPKTVVTDRVEMWKCDLNTVKDEELDYDSVVSLKFNHADSSTPIRLDAFTVSFDIDFDLTATAPDTVPVSFSTGCQAKTTHWYQTLLWLEPATVPTIAAGEGVDLKIRVEREKVNHRDISFTVEWRVTGRAGTAGKDVAESFKDRDFGRQKWAVTS</sequence>
<keyword evidence="2 4" id="KW-0808">Transferase</keyword>
<accession>A0ABQ6MBD0</accession>
<dbReference type="Proteomes" id="UP001165060">
    <property type="component" value="Unassembled WGS sequence"/>
</dbReference>
<evidence type="ECO:0000256" key="2">
    <source>
        <dbReference type="ARBA" id="ARBA00022679"/>
    </source>
</evidence>
<dbReference type="InterPro" id="IPR055135">
    <property type="entry name" value="PRMT_dom"/>
</dbReference>
<dbReference type="Pfam" id="PF22528">
    <property type="entry name" value="PRMT_C"/>
    <property type="match status" value="1"/>
</dbReference>
<evidence type="ECO:0000259" key="6">
    <source>
        <dbReference type="Pfam" id="PF13649"/>
    </source>
</evidence>
<keyword evidence="1 4" id="KW-0489">Methyltransferase</keyword>
<evidence type="ECO:0000259" key="7">
    <source>
        <dbReference type="Pfam" id="PF22528"/>
    </source>
</evidence>
<protein>
    <recommendedName>
        <fullName evidence="10">Methyltransferase domain-containing protein</fullName>
    </recommendedName>
</protein>
<dbReference type="PANTHER" id="PTHR11006">
    <property type="entry name" value="PROTEIN ARGININE N-METHYLTRANSFERASE"/>
    <property type="match status" value="1"/>
</dbReference>
<comment type="caution">
    <text evidence="8">The sequence shown here is derived from an EMBL/GenBank/DDBJ whole genome shotgun (WGS) entry which is preliminary data.</text>
</comment>
<feature type="region of interest" description="Disordered" evidence="5">
    <location>
        <begin position="1"/>
        <end position="34"/>
    </location>
</feature>
<evidence type="ECO:0000256" key="5">
    <source>
        <dbReference type="SAM" id="MobiDB-lite"/>
    </source>
</evidence>
<feature type="domain" description="Methyltransferase" evidence="6">
    <location>
        <begin position="244"/>
        <end position="341"/>
    </location>
</feature>